<dbReference type="Proteomes" id="UP000503464">
    <property type="component" value="Chromosome"/>
</dbReference>
<protein>
    <submittedName>
        <fullName evidence="1">Uncharacterized protein</fullName>
    </submittedName>
</protein>
<accession>A0AAE7EIK9</accession>
<name>A0AAE7EIK9_SERFO</name>
<evidence type="ECO:0000313" key="2">
    <source>
        <dbReference type="Proteomes" id="UP000503464"/>
    </source>
</evidence>
<gene>
    <name evidence="1" type="ORF">G9399_15545</name>
</gene>
<dbReference type="RefSeq" id="WP_173409435.1">
    <property type="nucleotide sequence ID" value="NZ_CP054160.3"/>
</dbReference>
<dbReference type="AlphaFoldDB" id="A0AAE7EIK9"/>
<evidence type="ECO:0000313" key="1">
    <source>
        <dbReference type="EMBL" id="QKJ59483.1"/>
    </source>
</evidence>
<dbReference type="EMBL" id="CP054160">
    <property type="protein sequence ID" value="QKJ59483.1"/>
    <property type="molecule type" value="Genomic_DNA"/>
</dbReference>
<reference evidence="2" key="1">
    <citation type="submission" date="2020-03" db="EMBL/GenBank/DDBJ databases">
        <title>Genome sequences of seven Enterobacteriaceae strains isolated from Canadian wastewater treatment facilities.</title>
        <authorList>
            <person name="Huang H."/>
            <person name="Chmara J.T."/>
            <person name="Duceppe M.-O."/>
        </authorList>
    </citation>
    <scope>NUCLEOTIDE SEQUENCE [LARGE SCALE GENOMIC DNA]</scope>
    <source>
        <strain evidence="2">Biosolid 3</strain>
    </source>
</reference>
<proteinExistence type="predicted"/>
<sequence>MNILFYSAANAVIAKFNKRMEHTQPERATAEMLTAVDLLEQLAGVARYAGDESAAYIQVAAGDWRRTGKTPNSFGDL</sequence>
<organism evidence="1 2">
    <name type="scientific">Serratia fonticola</name>
    <dbReference type="NCBI Taxonomy" id="47917"/>
    <lineage>
        <taxon>Bacteria</taxon>
        <taxon>Pseudomonadati</taxon>
        <taxon>Pseudomonadota</taxon>
        <taxon>Gammaproteobacteria</taxon>
        <taxon>Enterobacterales</taxon>
        <taxon>Yersiniaceae</taxon>
        <taxon>Serratia</taxon>
    </lineage>
</organism>